<keyword evidence="3" id="KW-1185">Reference proteome</keyword>
<feature type="domain" description="Transposase IS4-like" evidence="1">
    <location>
        <begin position="246"/>
        <end position="541"/>
    </location>
</feature>
<dbReference type="EMBL" id="CM001441">
    <property type="protein sequence ID" value="EHQ92196.1"/>
    <property type="molecule type" value="Genomic_DNA"/>
</dbReference>
<evidence type="ECO:0000313" key="3">
    <source>
        <dbReference type="Proteomes" id="UP000005104"/>
    </source>
</evidence>
<dbReference type="InterPro" id="IPR002559">
    <property type="entry name" value="Transposase_11"/>
</dbReference>
<dbReference type="STRING" id="768710.DesyoDRAFT_5268"/>
<dbReference type="PANTHER" id="PTHR34614:SF2">
    <property type="entry name" value="TRANSPOSASE IS4-LIKE DOMAIN-CONTAINING PROTEIN"/>
    <property type="match status" value="1"/>
</dbReference>
<dbReference type="GO" id="GO:0004803">
    <property type="term" value="F:transposase activity"/>
    <property type="evidence" value="ECO:0007669"/>
    <property type="project" value="InterPro"/>
</dbReference>
<dbReference type="eggNOG" id="COG5421">
    <property type="taxonomic scope" value="Bacteria"/>
</dbReference>
<name>H5Y0E0_9FIRM</name>
<reference evidence="2 3" key="1">
    <citation type="submission" date="2011-11" db="EMBL/GenBank/DDBJ databases">
        <title>The Noncontiguous Finished genome of Desulfosporosinus youngiae DSM 17734.</title>
        <authorList>
            <consortium name="US DOE Joint Genome Institute (JGI-PGF)"/>
            <person name="Lucas S."/>
            <person name="Han J."/>
            <person name="Lapidus A."/>
            <person name="Cheng J.-F."/>
            <person name="Goodwin L."/>
            <person name="Pitluck S."/>
            <person name="Peters L."/>
            <person name="Ovchinnikova G."/>
            <person name="Lu M."/>
            <person name="Land M.L."/>
            <person name="Hauser L."/>
            <person name="Pester M."/>
            <person name="Spring S."/>
            <person name="Ollivier B."/>
            <person name="Rattei T."/>
            <person name="Klenk H.-P."/>
            <person name="Wagner M."/>
            <person name="Loy A."/>
            <person name="Woyke T.J."/>
        </authorList>
    </citation>
    <scope>NUCLEOTIDE SEQUENCE [LARGE SCALE GENOMIC DNA]</scope>
    <source>
        <strain evidence="2 3">DSM 17734</strain>
    </source>
</reference>
<dbReference type="GO" id="GO:0006313">
    <property type="term" value="P:DNA transposition"/>
    <property type="evidence" value="ECO:0007669"/>
    <property type="project" value="InterPro"/>
</dbReference>
<gene>
    <name evidence="2" type="ORF">DesyoDRAFT_5268</name>
</gene>
<dbReference type="GO" id="GO:0003677">
    <property type="term" value="F:DNA binding"/>
    <property type="evidence" value="ECO:0007669"/>
    <property type="project" value="InterPro"/>
</dbReference>
<sequence>MKLYYDKRSKDPIYYVQQGFRNGKKTTTKNVAKIGKHSDLLKITSDPLTYAKEQIQKYNDERKNNKVSMEVVIDFDETIKSSNDLVSSSNQVNIGYFILQKIYHDLKLNTFFKHVTSDSKMTFDPNLVNRFLTYARILEPDSKLGTYDHLHRYYERPAFDYVHILRTMDILEQHYDDYIAHLFKHSHDIVPRDTSVCYFDCSNYYFEIEGDDDDYIDEVTGEILKGLRKYGPSKEHRPNPIVEMGLFMDSRGIPISMCINSGSDNEQTCAIPLETKMAQMLDGKKFIYCADAGLGSMNIRKFNSMGGRSFIVTQSIKELSDTLKKAVFNDYDYRLLSNDQPVTLEEMKTFDKKDERNLERYNNRAYKMVEADKAIDLGFYDEKVLKNGKIKKVKSKAIVKQKLIITFSRKMMEYQRYIRNKQIARAKKILTSNDPESIKKGPHDVTRFIKRTSRSTSGDNVTDFYSIDQSVIEEEEKYDGYYAIATNLDDDAKTIIDISFKRYKIEDCFRIMKTNLSARPVHHRNRERIIAHFMICYTALLIYRLLEAKLDDYGTHFTTDNIIETLKNMEVVNVQDMYYQSTYNGSQACTALNAVFALALDKKFYQPKELNKKIKKILP</sequence>
<dbReference type="InterPro" id="IPR047654">
    <property type="entry name" value="IS1634_transpos"/>
</dbReference>
<proteinExistence type="predicted"/>
<dbReference type="RefSeq" id="WP_007787474.1">
    <property type="nucleotide sequence ID" value="NZ_CM001441.1"/>
</dbReference>
<dbReference type="InterPro" id="IPR012337">
    <property type="entry name" value="RNaseH-like_sf"/>
</dbReference>
<dbReference type="NCBIfam" id="NF033559">
    <property type="entry name" value="transpos_IS1634"/>
    <property type="match status" value="1"/>
</dbReference>
<evidence type="ECO:0000313" key="2">
    <source>
        <dbReference type="EMBL" id="EHQ92196.1"/>
    </source>
</evidence>
<dbReference type="AlphaFoldDB" id="H5Y0E0"/>
<organism evidence="2 3">
    <name type="scientific">Desulfosporosinus youngiae DSM 17734</name>
    <dbReference type="NCBI Taxonomy" id="768710"/>
    <lineage>
        <taxon>Bacteria</taxon>
        <taxon>Bacillati</taxon>
        <taxon>Bacillota</taxon>
        <taxon>Clostridia</taxon>
        <taxon>Eubacteriales</taxon>
        <taxon>Desulfitobacteriaceae</taxon>
        <taxon>Desulfosporosinus</taxon>
    </lineage>
</organism>
<dbReference type="HOGENOM" id="CLU_022426_4_0_9"/>
<dbReference type="SUPFAM" id="SSF53098">
    <property type="entry name" value="Ribonuclease H-like"/>
    <property type="match status" value="1"/>
</dbReference>
<dbReference type="Pfam" id="PF01609">
    <property type="entry name" value="DDE_Tnp_1"/>
    <property type="match status" value="1"/>
</dbReference>
<dbReference type="Proteomes" id="UP000005104">
    <property type="component" value="Chromosome"/>
</dbReference>
<protein>
    <recommendedName>
        <fullName evidence="1">Transposase IS4-like domain-containing protein</fullName>
    </recommendedName>
</protein>
<accession>H5Y0E0</accession>
<dbReference type="PANTHER" id="PTHR34614">
    <property type="match status" value="1"/>
</dbReference>
<evidence type="ECO:0000259" key="1">
    <source>
        <dbReference type="Pfam" id="PF01609"/>
    </source>
</evidence>